<comment type="caution">
    <text evidence="4">The sequence shown here is derived from an EMBL/GenBank/DDBJ whole genome shotgun (WGS) entry which is preliminary data.</text>
</comment>
<dbReference type="OrthoDB" id="4174975at2"/>
<dbReference type="Proteomes" id="UP000276542">
    <property type="component" value="Unassembled WGS sequence"/>
</dbReference>
<feature type="domain" description="DUF2510" evidence="2">
    <location>
        <begin position="11"/>
        <end position="39"/>
    </location>
</feature>
<protein>
    <submittedName>
        <fullName evidence="4">DUF4328 domain-containing protein</fullName>
    </submittedName>
</protein>
<feature type="transmembrane region" description="Helical" evidence="1">
    <location>
        <begin position="103"/>
        <end position="124"/>
    </location>
</feature>
<proteinExistence type="predicted"/>
<evidence type="ECO:0000313" key="4">
    <source>
        <dbReference type="EMBL" id="RJS47940.1"/>
    </source>
</evidence>
<dbReference type="Pfam" id="PF10708">
    <property type="entry name" value="DUF2510"/>
    <property type="match status" value="1"/>
</dbReference>
<keyword evidence="1" id="KW-0472">Membrane</keyword>
<evidence type="ECO:0000259" key="2">
    <source>
        <dbReference type="Pfam" id="PF10708"/>
    </source>
</evidence>
<keyword evidence="1" id="KW-1133">Transmembrane helix</keyword>
<feature type="transmembrane region" description="Helical" evidence="1">
    <location>
        <begin position="207"/>
        <end position="229"/>
    </location>
</feature>
<name>A0A3A5HJ84_9ACTN</name>
<keyword evidence="1" id="KW-0812">Transmembrane</keyword>
<feature type="transmembrane region" description="Helical" evidence="1">
    <location>
        <begin position="136"/>
        <end position="154"/>
    </location>
</feature>
<evidence type="ECO:0000259" key="3">
    <source>
        <dbReference type="Pfam" id="PF14219"/>
    </source>
</evidence>
<accession>A0A3A5HJ84</accession>
<sequence length="249" mass="28395">MTENTVPLPPAGWFPDPEVPGQMRWWDGVQWQASRAPQRRPLGKDFGRLGRALVILLGLHGAFYLVTFGLYTWGVSPLADACDGATWIQSPGIFDVIELSAGVLSWISLLACIVVWCLWQFQLAQSTLRGSVRRSPGMHVGSWFIPIVFWWFPYQNMKDLWQVYVSRVNLSPLGWWWTLWLVANFFSNGFGRFLWRSDDDDLSFHAYNVLGLIESAMWLVCTAFAIRIVQRLTRRALAREGEDATALPA</sequence>
<feature type="domain" description="DUF4328" evidence="3">
    <location>
        <begin position="94"/>
        <end position="234"/>
    </location>
</feature>
<reference evidence="5" key="1">
    <citation type="submission" date="2018-09" db="EMBL/GenBank/DDBJ databases">
        <authorList>
            <person name="Zhu H."/>
        </authorList>
    </citation>
    <scope>NUCLEOTIDE SEQUENCE [LARGE SCALE GENOMIC DNA]</scope>
    <source>
        <strain evidence="5">K1W22B-1</strain>
    </source>
</reference>
<dbReference type="Pfam" id="PF14219">
    <property type="entry name" value="DUF4328"/>
    <property type="match status" value="1"/>
</dbReference>
<evidence type="ECO:0000313" key="5">
    <source>
        <dbReference type="Proteomes" id="UP000276542"/>
    </source>
</evidence>
<dbReference type="RefSeq" id="WP_120061894.1">
    <property type="nucleotide sequence ID" value="NZ_QYRP01000002.1"/>
</dbReference>
<keyword evidence="5" id="KW-1185">Reference proteome</keyword>
<organism evidence="4 5">
    <name type="scientific">Nocardioides cavernaquae</name>
    <dbReference type="NCBI Taxonomy" id="2321396"/>
    <lineage>
        <taxon>Bacteria</taxon>
        <taxon>Bacillati</taxon>
        <taxon>Actinomycetota</taxon>
        <taxon>Actinomycetes</taxon>
        <taxon>Propionibacteriales</taxon>
        <taxon>Nocardioidaceae</taxon>
        <taxon>Nocardioides</taxon>
    </lineage>
</organism>
<gene>
    <name evidence="4" type="ORF">D4739_12575</name>
</gene>
<dbReference type="InterPro" id="IPR025565">
    <property type="entry name" value="DUF4328"/>
</dbReference>
<dbReference type="EMBL" id="QYRP01000002">
    <property type="protein sequence ID" value="RJS47940.1"/>
    <property type="molecule type" value="Genomic_DNA"/>
</dbReference>
<feature type="transmembrane region" description="Helical" evidence="1">
    <location>
        <begin position="49"/>
        <end position="71"/>
    </location>
</feature>
<feature type="transmembrane region" description="Helical" evidence="1">
    <location>
        <begin position="174"/>
        <end position="195"/>
    </location>
</feature>
<evidence type="ECO:0000256" key="1">
    <source>
        <dbReference type="SAM" id="Phobius"/>
    </source>
</evidence>
<dbReference type="AlphaFoldDB" id="A0A3A5HJ84"/>
<dbReference type="InterPro" id="IPR018929">
    <property type="entry name" value="DUF2510"/>
</dbReference>